<accession>A0A2P8GFQ3</accession>
<dbReference type="Gene3D" id="1.10.260.40">
    <property type="entry name" value="lambda repressor-like DNA-binding domains"/>
    <property type="match status" value="1"/>
</dbReference>
<keyword evidence="4" id="KW-1185">Reference proteome</keyword>
<gene>
    <name evidence="3" type="ORF">CLV60_102528</name>
</gene>
<protein>
    <submittedName>
        <fullName evidence="3">Addiction module HigA family antidote</fullName>
    </submittedName>
</protein>
<organism evidence="3 4">
    <name type="scientific">Dyadobacter jiangsuensis</name>
    <dbReference type="NCBI Taxonomy" id="1591085"/>
    <lineage>
        <taxon>Bacteria</taxon>
        <taxon>Pseudomonadati</taxon>
        <taxon>Bacteroidota</taxon>
        <taxon>Cytophagia</taxon>
        <taxon>Cytophagales</taxon>
        <taxon>Spirosomataceae</taxon>
        <taxon>Dyadobacter</taxon>
    </lineage>
</organism>
<dbReference type="AlphaFoldDB" id="A0A2P8GFQ3"/>
<comment type="caution">
    <text evidence="3">The sequence shown here is derived from an EMBL/GenBank/DDBJ whole genome shotgun (WGS) entry which is preliminary data.</text>
</comment>
<sequence length="122" mass="13914">MSTIWIIINNSRIMKRGMRPAHPGALIKETIEGLKEETGHDYTQAEIAKGLGITRKTLSNILNEHQGISSEMCVRLSEAFGTSAEFWLDIQRNYDLWHAERAVERKTIQHFRPLQSNALQPA</sequence>
<dbReference type="EMBL" id="PYAS01000002">
    <property type="protein sequence ID" value="PSL32809.1"/>
    <property type="molecule type" value="Genomic_DNA"/>
</dbReference>
<dbReference type="InterPro" id="IPR010982">
    <property type="entry name" value="Lambda_DNA-bd_dom_sf"/>
</dbReference>
<feature type="domain" description="HTH cro/C1-type" evidence="2">
    <location>
        <begin position="40"/>
        <end position="87"/>
    </location>
</feature>
<evidence type="ECO:0000313" key="4">
    <source>
        <dbReference type="Proteomes" id="UP000241964"/>
    </source>
</evidence>
<reference evidence="3 4" key="1">
    <citation type="submission" date="2018-03" db="EMBL/GenBank/DDBJ databases">
        <title>Genomic Encyclopedia of Archaeal and Bacterial Type Strains, Phase II (KMG-II): from individual species to whole genera.</title>
        <authorList>
            <person name="Goeker M."/>
        </authorList>
    </citation>
    <scope>NUCLEOTIDE SEQUENCE [LARGE SCALE GENOMIC DNA]</scope>
    <source>
        <strain evidence="3 4">DSM 29057</strain>
    </source>
</reference>
<name>A0A2P8GFQ3_9BACT</name>
<dbReference type="PANTHER" id="PTHR36924">
    <property type="entry name" value="ANTITOXIN HIGA-1"/>
    <property type="match status" value="1"/>
</dbReference>
<dbReference type="GO" id="GO:0003677">
    <property type="term" value="F:DNA binding"/>
    <property type="evidence" value="ECO:0007669"/>
    <property type="project" value="UniProtKB-KW"/>
</dbReference>
<evidence type="ECO:0000313" key="3">
    <source>
        <dbReference type="EMBL" id="PSL32809.1"/>
    </source>
</evidence>
<keyword evidence="1" id="KW-0238">DNA-binding</keyword>
<proteinExistence type="predicted"/>
<dbReference type="Proteomes" id="UP000241964">
    <property type="component" value="Unassembled WGS sequence"/>
</dbReference>
<dbReference type="CDD" id="cd00093">
    <property type="entry name" value="HTH_XRE"/>
    <property type="match status" value="1"/>
</dbReference>
<dbReference type="InterPro" id="IPR001387">
    <property type="entry name" value="Cro/C1-type_HTH"/>
</dbReference>
<dbReference type="PROSITE" id="PS50943">
    <property type="entry name" value="HTH_CROC1"/>
    <property type="match status" value="1"/>
</dbReference>
<dbReference type="PANTHER" id="PTHR36924:SF1">
    <property type="entry name" value="ANTITOXIN HIGA-1"/>
    <property type="match status" value="1"/>
</dbReference>
<dbReference type="Pfam" id="PF01381">
    <property type="entry name" value="HTH_3"/>
    <property type="match status" value="1"/>
</dbReference>
<dbReference type="NCBIfam" id="TIGR02607">
    <property type="entry name" value="antidote_HigA"/>
    <property type="match status" value="1"/>
</dbReference>
<dbReference type="SMART" id="SM00530">
    <property type="entry name" value="HTH_XRE"/>
    <property type="match status" value="1"/>
</dbReference>
<evidence type="ECO:0000256" key="1">
    <source>
        <dbReference type="ARBA" id="ARBA00023125"/>
    </source>
</evidence>
<dbReference type="InterPro" id="IPR013430">
    <property type="entry name" value="Toxin_antidote_HigA"/>
</dbReference>
<dbReference type="SUPFAM" id="SSF47413">
    <property type="entry name" value="lambda repressor-like DNA-binding domains"/>
    <property type="match status" value="1"/>
</dbReference>
<evidence type="ECO:0000259" key="2">
    <source>
        <dbReference type="PROSITE" id="PS50943"/>
    </source>
</evidence>